<comment type="subcellular location">
    <subcellularLocation>
        <location evidence="1">Nucleus</location>
    </subcellularLocation>
</comment>
<dbReference type="PANTHER" id="PTHR10015">
    <property type="entry name" value="HEAT SHOCK TRANSCRIPTION FACTOR"/>
    <property type="match status" value="1"/>
</dbReference>
<comment type="subunit">
    <text evidence="2">Homotrimer.</text>
</comment>
<keyword evidence="6" id="KW-0238">DNA-binding</keyword>
<keyword evidence="10" id="KW-0175">Coiled coil</keyword>
<keyword evidence="4" id="KW-0805">Transcription regulation</keyword>
<evidence type="ECO:0000313" key="13">
    <source>
        <dbReference type="EMBL" id="CAI8609269.1"/>
    </source>
</evidence>
<dbReference type="PANTHER" id="PTHR10015:SF329">
    <property type="entry name" value="HEAT STRESS TRANSCRIPTION FACTOR B-1"/>
    <property type="match status" value="1"/>
</dbReference>
<evidence type="ECO:0000256" key="10">
    <source>
        <dbReference type="SAM" id="Coils"/>
    </source>
</evidence>
<sequence>MSPTAAPFLMKTYEMVDDSMTNDVICWGENGDSFIVVQHAEFSRDLLPKYFKHNNFSSFVRQLNTYGFRKIVSDKWEFANENFKQGRKELLPAIKRRKSQSYVAIGSVGVHGNSASNSGPNDMDSTLTGLGSMERNIHRANLSMENENLKKDNEKLKCQLALKKKQCDQLIAFLRDNVNIGPDQINCVIRQGTSGSSLDAERADDGVVGDEGKCKGEEGVKLFGVWMKGGGEGKNKVKTENGQGKCRKRGHEEEIGGENKELQIDI</sequence>
<keyword evidence="14" id="KW-1185">Reference proteome</keyword>
<dbReference type="PRINTS" id="PR00056">
    <property type="entry name" value="HSFDOMAIN"/>
</dbReference>
<dbReference type="EMBL" id="OX451739">
    <property type="protein sequence ID" value="CAI8609269.1"/>
    <property type="molecule type" value="Genomic_DNA"/>
</dbReference>
<dbReference type="AlphaFoldDB" id="A0AAV1AFN5"/>
<evidence type="ECO:0000256" key="1">
    <source>
        <dbReference type="ARBA" id="ARBA00004123"/>
    </source>
</evidence>
<dbReference type="Proteomes" id="UP001157006">
    <property type="component" value="Chromosome 4"/>
</dbReference>
<proteinExistence type="inferred from homology"/>
<keyword evidence="3" id="KW-0597">Phosphoprotein</keyword>
<dbReference type="InterPro" id="IPR036390">
    <property type="entry name" value="WH_DNA-bd_sf"/>
</dbReference>
<dbReference type="Gene3D" id="1.10.10.10">
    <property type="entry name" value="Winged helix-like DNA-binding domain superfamily/Winged helix DNA-binding domain"/>
    <property type="match status" value="1"/>
</dbReference>
<keyword evidence="5" id="KW-0346">Stress response</keyword>
<dbReference type="InterPro" id="IPR000232">
    <property type="entry name" value="HSF_DNA-bd"/>
</dbReference>
<evidence type="ECO:0000256" key="2">
    <source>
        <dbReference type="ARBA" id="ARBA00011233"/>
    </source>
</evidence>
<evidence type="ECO:0000256" key="3">
    <source>
        <dbReference type="ARBA" id="ARBA00022553"/>
    </source>
</evidence>
<accession>A0AAV1AFN5</accession>
<evidence type="ECO:0000256" key="9">
    <source>
        <dbReference type="RuleBase" id="RU004020"/>
    </source>
</evidence>
<evidence type="ECO:0000259" key="12">
    <source>
        <dbReference type="PROSITE" id="PS00434"/>
    </source>
</evidence>
<organism evidence="13 14">
    <name type="scientific">Vicia faba</name>
    <name type="common">Broad bean</name>
    <name type="synonym">Faba vulgaris</name>
    <dbReference type="NCBI Taxonomy" id="3906"/>
    <lineage>
        <taxon>Eukaryota</taxon>
        <taxon>Viridiplantae</taxon>
        <taxon>Streptophyta</taxon>
        <taxon>Embryophyta</taxon>
        <taxon>Tracheophyta</taxon>
        <taxon>Spermatophyta</taxon>
        <taxon>Magnoliopsida</taxon>
        <taxon>eudicotyledons</taxon>
        <taxon>Gunneridae</taxon>
        <taxon>Pentapetalae</taxon>
        <taxon>rosids</taxon>
        <taxon>fabids</taxon>
        <taxon>Fabales</taxon>
        <taxon>Fabaceae</taxon>
        <taxon>Papilionoideae</taxon>
        <taxon>50 kb inversion clade</taxon>
        <taxon>NPAAA clade</taxon>
        <taxon>Hologalegina</taxon>
        <taxon>IRL clade</taxon>
        <taxon>Fabeae</taxon>
        <taxon>Vicia</taxon>
    </lineage>
</organism>
<dbReference type="Pfam" id="PF00447">
    <property type="entry name" value="HSF_DNA-bind"/>
    <property type="match status" value="1"/>
</dbReference>
<dbReference type="PROSITE" id="PS00434">
    <property type="entry name" value="HSF_DOMAIN"/>
    <property type="match status" value="1"/>
</dbReference>
<evidence type="ECO:0000256" key="11">
    <source>
        <dbReference type="SAM" id="MobiDB-lite"/>
    </source>
</evidence>
<keyword evidence="7" id="KW-0804">Transcription</keyword>
<evidence type="ECO:0000256" key="8">
    <source>
        <dbReference type="ARBA" id="ARBA00023242"/>
    </source>
</evidence>
<evidence type="ECO:0000313" key="14">
    <source>
        <dbReference type="Proteomes" id="UP001157006"/>
    </source>
</evidence>
<dbReference type="SUPFAM" id="SSF46785">
    <property type="entry name" value="Winged helix' DNA-binding domain"/>
    <property type="match status" value="1"/>
</dbReference>
<evidence type="ECO:0000256" key="5">
    <source>
        <dbReference type="ARBA" id="ARBA00023016"/>
    </source>
</evidence>
<evidence type="ECO:0000256" key="6">
    <source>
        <dbReference type="ARBA" id="ARBA00023125"/>
    </source>
</evidence>
<dbReference type="GO" id="GO:0005634">
    <property type="term" value="C:nucleus"/>
    <property type="evidence" value="ECO:0007669"/>
    <property type="project" value="UniProtKB-SubCell"/>
</dbReference>
<feature type="region of interest" description="Disordered" evidence="11">
    <location>
        <begin position="233"/>
        <end position="266"/>
    </location>
</feature>
<feature type="coiled-coil region" evidence="10">
    <location>
        <begin position="139"/>
        <end position="166"/>
    </location>
</feature>
<gene>
    <name evidence="13" type="ORF">VFH_IV124880</name>
</gene>
<feature type="compositionally biased region" description="Basic and acidic residues" evidence="11">
    <location>
        <begin position="250"/>
        <end position="266"/>
    </location>
</feature>
<reference evidence="13 14" key="1">
    <citation type="submission" date="2023-01" db="EMBL/GenBank/DDBJ databases">
        <authorList>
            <person name="Kreplak J."/>
        </authorList>
    </citation>
    <scope>NUCLEOTIDE SEQUENCE [LARGE SCALE GENOMIC DNA]</scope>
</reference>
<keyword evidence="8" id="KW-0539">Nucleus</keyword>
<comment type="similarity">
    <text evidence="9">Belongs to the HSF family.</text>
</comment>
<evidence type="ECO:0000256" key="4">
    <source>
        <dbReference type="ARBA" id="ARBA00023015"/>
    </source>
</evidence>
<dbReference type="SMART" id="SM00415">
    <property type="entry name" value="HSF"/>
    <property type="match status" value="1"/>
</dbReference>
<dbReference type="GO" id="GO:0006357">
    <property type="term" value="P:regulation of transcription by RNA polymerase II"/>
    <property type="evidence" value="ECO:0007669"/>
    <property type="project" value="TreeGrafter"/>
</dbReference>
<name>A0AAV1AFN5_VICFA</name>
<dbReference type="InterPro" id="IPR036388">
    <property type="entry name" value="WH-like_DNA-bd_sf"/>
</dbReference>
<feature type="domain" description="HSF-type DNA-binding" evidence="12">
    <location>
        <begin position="47"/>
        <end position="71"/>
    </location>
</feature>
<evidence type="ECO:0000256" key="7">
    <source>
        <dbReference type="ARBA" id="ARBA00023163"/>
    </source>
</evidence>
<dbReference type="GO" id="GO:0003700">
    <property type="term" value="F:DNA-binding transcription factor activity"/>
    <property type="evidence" value="ECO:0007669"/>
    <property type="project" value="InterPro"/>
</dbReference>
<dbReference type="GO" id="GO:0000978">
    <property type="term" value="F:RNA polymerase II cis-regulatory region sequence-specific DNA binding"/>
    <property type="evidence" value="ECO:0007669"/>
    <property type="project" value="TreeGrafter"/>
</dbReference>
<dbReference type="FunFam" id="1.10.10.10:FF:000037">
    <property type="entry name" value="Heat stress transcription factor B-4"/>
    <property type="match status" value="1"/>
</dbReference>
<protein>
    <recommendedName>
        <fullName evidence="12">HSF-type DNA-binding domain-containing protein</fullName>
    </recommendedName>
</protein>